<protein>
    <recommendedName>
        <fullName evidence="1">Sdz-33 F-box domain-containing protein</fullName>
    </recommendedName>
</protein>
<dbReference type="Proteomes" id="UP000008281">
    <property type="component" value="Unassembled WGS sequence"/>
</dbReference>
<proteinExistence type="predicted"/>
<sequence>MVWKIVKSSLQRIHKAIRMCFWNIDTSIPKHKPFLFLKLPLVPFKLVTEFMDSNEIIQLSMCSYRLEYFLRISKYKLKKLNVHLSDKRLQYDLTQSNICSSIFFRKGKSEKQLEPVSKMQQLCERFVRIVKILYVYKAHLYYGEDNTILNIEYFSSNTVFDLFKCISALYSCSSVSWKFYLDILSTETMMHYLNLPLAEKCTGFSFLRGSLSTQLLTELLDKIPVSKRLEIGSDIPIDFKHPNVSFYCIALKYYITKYHSGKWITLNDLKSIRNVGCVELKSTIFDCSDVNQFLRYWVNCEEDMLELLELNLKEGAIIDKDVLTDQLITVHVEGASSTDFFIKAKNHKQRKFVLGHVEIGEDNSIGFSTWEAIGKKTRVFRILELLERKKELEEEISMIEKRGNRPGFSHFSEEMRQKNYKYEELRHLKISLNEQDHAGYHFEI</sequence>
<gene>
    <name evidence="2" type="ORF">CRE_01609</name>
</gene>
<dbReference type="InParanoid" id="E3LGR5"/>
<dbReference type="OMA" id="RIKCESV"/>
<dbReference type="AlphaFoldDB" id="E3LGR5"/>
<dbReference type="Pfam" id="PF07735">
    <property type="entry name" value="FBA_2"/>
    <property type="match status" value="1"/>
</dbReference>
<evidence type="ECO:0000313" key="2">
    <source>
        <dbReference type="EMBL" id="EFO86335.1"/>
    </source>
</evidence>
<dbReference type="eggNOG" id="ENOG502TJZJ">
    <property type="taxonomic scope" value="Eukaryota"/>
</dbReference>
<feature type="domain" description="Sdz-33 F-box" evidence="1">
    <location>
        <begin position="256"/>
        <end position="310"/>
    </location>
</feature>
<dbReference type="HOGENOM" id="CLU_044397_1_1_1"/>
<reference evidence="2" key="1">
    <citation type="submission" date="2007-07" db="EMBL/GenBank/DDBJ databases">
        <title>PCAP assembly of the Caenorhabditis remanei genome.</title>
        <authorList>
            <consortium name="The Caenorhabditis remanei Sequencing Consortium"/>
            <person name="Wilson R.K."/>
        </authorList>
    </citation>
    <scope>NUCLEOTIDE SEQUENCE [LARGE SCALE GENOMIC DNA]</scope>
    <source>
        <strain evidence="2">PB4641</strain>
    </source>
</reference>
<evidence type="ECO:0000259" key="1">
    <source>
        <dbReference type="Pfam" id="PF07735"/>
    </source>
</evidence>
<dbReference type="PANTHER" id="PTHR21503:SF8">
    <property type="entry name" value="F-BOX ASSOCIATED DOMAIN-CONTAINING PROTEIN-RELATED"/>
    <property type="match status" value="1"/>
</dbReference>
<accession>E3LGR5</accession>
<name>E3LGR5_CAERE</name>
<keyword evidence="3" id="KW-1185">Reference proteome</keyword>
<dbReference type="InterPro" id="IPR012885">
    <property type="entry name" value="F-box_Sdz-33"/>
</dbReference>
<dbReference type="PANTHER" id="PTHR21503">
    <property type="entry name" value="F-BOX-CONTAINING HYPOTHETICAL PROTEIN C.ELEGANS"/>
    <property type="match status" value="1"/>
</dbReference>
<dbReference type="EMBL" id="DS268408">
    <property type="protein sequence ID" value="EFO86335.1"/>
    <property type="molecule type" value="Genomic_DNA"/>
</dbReference>
<evidence type="ECO:0000313" key="3">
    <source>
        <dbReference type="Proteomes" id="UP000008281"/>
    </source>
</evidence>
<organism evidence="3">
    <name type="scientific">Caenorhabditis remanei</name>
    <name type="common">Caenorhabditis vulgaris</name>
    <dbReference type="NCBI Taxonomy" id="31234"/>
    <lineage>
        <taxon>Eukaryota</taxon>
        <taxon>Metazoa</taxon>
        <taxon>Ecdysozoa</taxon>
        <taxon>Nematoda</taxon>
        <taxon>Chromadorea</taxon>
        <taxon>Rhabditida</taxon>
        <taxon>Rhabditina</taxon>
        <taxon>Rhabditomorpha</taxon>
        <taxon>Rhabditoidea</taxon>
        <taxon>Rhabditidae</taxon>
        <taxon>Peloderinae</taxon>
        <taxon>Caenorhabditis</taxon>
    </lineage>
</organism>